<evidence type="ECO:0000256" key="7">
    <source>
        <dbReference type="ARBA" id="ARBA00023136"/>
    </source>
</evidence>
<feature type="transmembrane region" description="Helical" evidence="9">
    <location>
        <begin position="74"/>
        <end position="93"/>
    </location>
</feature>
<dbReference type="PANTHER" id="PTHR31806:SF7">
    <property type="entry name" value="TRANSPORTER, PUTATIVE (AFU_ORTHOLOGUE AFUA_2G04690)-RELATED"/>
    <property type="match status" value="1"/>
</dbReference>
<protein>
    <submittedName>
        <fullName evidence="10">Similar to S.cerevisiae protein FCY2 (Purine-cytosine permease)</fullName>
    </submittedName>
</protein>
<evidence type="ECO:0000256" key="9">
    <source>
        <dbReference type="SAM" id="Phobius"/>
    </source>
</evidence>
<dbReference type="AlphaFoldDB" id="A0A1M8ABQ4"/>
<keyword evidence="5 9" id="KW-0812">Transmembrane</keyword>
<dbReference type="Proteomes" id="UP000186303">
    <property type="component" value="Chromosome 7"/>
</dbReference>
<evidence type="ECO:0000256" key="1">
    <source>
        <dbReference type="ARBA" id="ARBA00004141"/>
    </source>
</evidence>
<dbReference type="Pfam" id="PF02133">
    <property type="entry name" value="Transp_cyt_pur"/>
    <property type="match status" value="1"/>
</dbReference>
<feature type="transmembrane region" description="Helical" evidence="9">
    <location>
        <begin position="182"/>
        <end position="204"/>
    </location>
</feature>
<evidence type="ECO:0000256" key="6">
    <source>
        <dbReference type="ARBA" id="ARBA00022989"/>
    </source>
</evidence>
<evidence type="ECO:0000256" key="4">
    <source>
        <dbReference type="ARBA" id="ARBA00022553"/>
    </source>
</evidence>
<feature type="transmembrane region" description="Helical" evidence="9">
    <location>
        <begin position="210"/>
        <end position="230"/>
    </location>
</feature>
<feature type="transmembrane region" description="Helical" evidence="9">
    <location>
        <begin position="105"/>
        <end position="128"/>
    </location>
</feature>
<gene>
    <name evidence="10" type="ORF">MSYG_4234</name>
</gene>
<feature type="transmembrane region" description="Helical" evidence="9">
    <location>
        <begin position="242"/>
        <end position="261"/>
    </location>
</feature>
<dbReference type="GO" id="GO:0022857">
    <property type="term" value="F:transmembrane transporter activity"/>
    <property type="evidence" value="ECO:0007669"/>
    <property type="project" value="InterPro"/>
</dbReference>
<evidence type="ECO:0000256" key="8">
    <source>
        <dbReference type="PIRNR" id="PIRNR002744"/>
    </source>
</evidence>
<name>A0A1M8ABQ4_MALS4</name>
<dbReference type="VEuPathDB" id="FungiDB:MSYG_4234"/>
<dbReference type="GO" id="GO:0005886">
    <property type="term" value="C:plasma membrane"/>
    <property type="evidence" value="ECO:0007669"/>
    <property type="project" value="TreeGrafter"/>
</dbReference>
<evidence type="ECO:0000313" key="10">
    <source>
        <dbReference type="EMBL" id="SHO79882.1"/>
    </source>
</evidence>
<dbReference type="Gene3D" id="1.10.4160.10">
    <property type="entry name" value="Hydantoin permease"/>
    <property type="match status" value="1"/>
</dbReference>
<keyword evidence="6 9" id="KW-1133">Transmembrane helix</keyword>
<dbReference type="PIRSF" id="PIRSF002744">
    <property type="entry name" value="Pur-cyt_permease"/>
    <property type="match status" value="1"/>
</dbReference>
<evidence type="ECO:0000256" key="5">
    <source>
        <dbReference type="ARBA" id="ARBA00022692"/>
    </source>
</evidence>
<comment type="subcellular location">
    <subcellularLocation>
        <location evidence="1">Membrane</location>
        <topology evidence="1">Multi-pass membrane protein</topology>
    </subcellularLocation>
</comment>
<feature type="transmembrane region" description="Helical" evidence="9">
    <location>
        <begin position="403"/>
        <end position="424"/>
    </location>
</feature>
<accession>A0A1M8ABQ4</accession>
<sequence length="511" mass="56191">MDSTQLAGAEKKDAQDIEVQLDDTGTFKDELSIFSSLNRIERYLDRKIGLEAEPVERKLPEQRRATSWSQQLNIIFLWASANITLSPFSSGFLGWEFGLSLKESLLCCIFGTLIGSCAPAYCATFGAATGLRQMSVSRYSFGWYPSKLISLVNVVQQIGWSAVGVITGGLALEAVADGHLSVAVGIIIISVVVLVIGMLGLRVILLYERYAWMVLFVVFMIIFGETAQYVDNKTPTRLKGSAFSGAILSFLSVAYGYSASWSPVASDYYVLFPANISRVKVFLLSLVGLTVPTCISMCAGAVTASALNTNPAWKETYESAGVGMYLRDILYPIGFAKFLLVLLVLSSVGLNLMNTYSGTLSVQQISPILGKIPRFLWSVVFFGVIIALGLAGRRQLSAYLENFLDVIGYWSTSYVLIIFMEHVFVRKANFANYNLTDWNNPKNLPHGIAAIITFLVGVVCWVMGMSETWYVGPLARLFDGMGGDVANEFTLVFTCVAYLPLRFLELRIFGK</sequence>
<dbReference type="GO" id="GO:0015851">
    <property type="term" value="P:nucleobase transport"/>
    <property type="evidence" value="ECO:0007669"/>
    <property type="project" value="UniProtKB-ARBA"/>
</dbReference>
<feature type="transmembrane region" description="Helical" evidence="9">
    <location>
        <begin position="372"/>
        <end position="391"/>
    </location>
</feature>
<organism evidence="10 11">
    <name type="scientific">Malassezia sympodialis (strain ATCC 42132)</name>
    <name type="common">Atopic eczema-associated yeast</name>
    <dbReference type="NCBI Taxonomy" id="1230383"/>
    <lineage>
        <taxon>Eukaryota</taxon>
        <taxon>Fungi</taxon>
        <taxon>Dikarya</taxon>
        <taxon>Basidiomycota</taxon>
        <taxon>Ustilaginomycotina</taxon>
        <taxon>Malasseziomycetes</taxon>
        <taxon>Malasseziales</taxon>
        <taxon>Malasseziaceae</taxon>
        <taxon>Malassezia</taxon>
    </lineage>
</organism>
<feature type="transmembrane region" description="Helical" evidence="9">
    <location>
        <begin position="485"/>
        <end position="504"/>
    </location>
</feature>
<proteinExistence type="inferred from homology"/>
<feature type="transmembrane region" description="Helical" evidence="9">
    <location>
        <begin position="329"/>
        <end position="352"/>
    </location>
</feature>
<feature type="transmembrane region" description="Helical" evidence="9">
    <location>
        <begin position="148"/>
        <end position="170"/>
    </location>
</feature>
<keyword evidence="3 8" id="KW-0813">Transport</keyword>
<dbReference type="OMA" id="WCATMGP"/>
<dbReference type="PANTHER" id="PTHR31806">
    <property type="entry name" value="PURINE-CYTOSINE PERMEASE FCY2-RELATED"/>
    <property type="match status" value="1"/>
</dbReference>
<keyword evidence="7 8" id="KW-0472">Membrane</keyword>
<dbReference type="InterPro" id="IPR026030">
    <property type="entry name" value="Pur-cyt_permease_Fcy2/21/22"/>
</dbReference>
<dbReference type="InterPro" id="IPR001248">
    <property type="entry name" value="Pur-cyt_permease"/>
</dbReference>
<feature type="transmembrane region" description="Helical" evidence="9">
    <location>
        <begin position="281"/>
        <end position="308"/>
    </location>
</feature>
<evidence type="ECO:0000313" key="11">
    <source>
        <dbReference type="Proteomes" id="UP000186303"/>
    </source>
</evidence>
<reference evidence="11" key="1">
    <citation type="journal article" date="2017" name="Nucleic Acids Res.">
        <title>Proteogenomics produces comprehensive and highly accurate protein-coding gene annotation in a complete genome assembly of Malassezia sympodialis.</title>
        <authorList>
            <person name="Zhu Y."/>
            <person name="Engstroem P.G."/>
            <person name="Tellgren-Roth C."/>
            <person name="Baudo C.D."/>
            <person name="Kennell J.C."/>
            <person name="Sun S."/>
            <person name="Billmyre R.B."/>
            <person name="Schroeder M.S."/>
            <person name="Andersson A."/>
            <person name="Holm T."/>
            <person name="Sigurgeirsson B."/>
            <person name="Wu G."/>
            <person name="Sankaranarayanan S.R."/>
            <person name="Siddharthan R."/>
            <person name="Sanyal K."/>
            <person name="Lundeberg J."/>
            <person name="Nystedt B."/>
            <person name="Boekhout T."/>
            <person name="Dawson T.L. Jr."/>
            <person name="Heitman J."/>
            <person name="Scheynius A."/>
            <person name="Lehtioe J."/>
        </authorList>
    </citation>
    <scope>NUCLEOTIDE SEQUENCE [LARGE SCALE GENOMIC DNA]</scope>
    <source>
        <strain evidence="11">ATCC 42132</strain>
    </source>
</reference>
<dbReference type="GO" id="GO:0000329">
    <property type="term" value="C:fungal-type vacuole membrane"/>
    <property type="evidence" value="ECO:0007669"/>
    <property type="project" value="TreeGrafter"/>
</dbReference>
<evidence type="ECO:0000256" key="3">
    <source>
        <dbReference type="ARBA" id="ARBA00022448"/>
    </source>
</evidence>
<feature type="transmembrane region" description="Helical" evidence="9">
    <location>
        <begin position="444"/>
        <end position="464"/>
    </location>
</feature>
<dbReference type="EMBL" id="LT671827">
    <property type="protein sequence ID" value="SHO79882.1"/>
    <property type="molecule type" value="Genomic_DNA"/>
</dbReference>
<keyword evidence="4" id="KW-0597">Phosphoprotein</keyword>
<dbReference type="FunFam" id="1.10.4160.10:FF:000002">
    <property type="entry name" value="Purine-cytosine permease fcyB"/>
    <property type="match status" value="1"/>
</dbReference>
<keyword evidence="11" id="KW-1185">Reference proteome</keyword>
<comment type="similarity">
    <text evidence="2 8">Belongs to the purine-cytosine permease (2.A.39) family.</text>
</comment>
<dbReference type="OrthoDB" id="2116389at2759"/>
<evidence type="ECO:0000256" key="2">
    <source>
        <dbReference type="ARBA" id="ARBA00008974"/>
    </source>
</evidence>